<dbReference type="EMBL" id="ADBJ01000038">
    <property type="protein sequence ID" value="EFA78189.1"/>
    <property type="molecule type" value="Genomic_DNA"/>
</dbReference>
<comment type="caution">
    <text evidence="1">The sequence shown here is derived from an EMBL/GenBank/DDBJ whole genome shotgun (WGS) entry which is preliminary data.</text>
</comment>
<dbReference type="Proteomes" id="UP000001396">
    <property type="component" value="Unassembled WGS sequence"/>
</dbReference>
<keyword evidence="2" id="KW-1185">Reference proteome</keyword>
<evidence type="ECO:0008006" key="3">
    <source>
        <dbReference type="Google" id="ProtNLM"/>
    </source>
</evidence>
<dbReference type="InParanoid" id="D3BJV9"/>
<dbReference type="GeneID" id="31364316"/>
<accession>D3BJV9</accession>
<reference evidence="1 2" key="1">
    <citation type="journal article" date="2011" name="Genome Res.">
        <title>Phylogeny-wide analysis of social amoeba genomes highlights ancient origins for complex intercellular communication.</title>
        <authorList>
            <person name="Heidel A.J."/>
            <person name="Lawal H.M."/>
            <person name="Felder M."/>
            <person name="Schilde C."/>
            <person name="Helps N.R."/>
            <person name="Tunggal B."/>
            <person name="Rivero F."/>
            <person name="John U."/>
            <person name="Schleicher M."/>
            <person name="Eichinger L."/>
            <person name="Platzer M."/>
            <person name="Noegel A.A."/>
            <person name="Schaap P."/>
            <person name="Gloeckner G."/>
        </authorList>
    </citation>
    <scope>NUCLEOTIDE SEQUENCE [LARGE SCALE GENOMIC DNA]</scope>
    <source>
        <strain evidence="2">ATCC 26659 / Pp 5 / PN500</strain>
    </source>
</reference>
<gene>
    <name evidence="1" type="ORF">PPL_08839</name>
</gene>
<proteinExistence type="predicted"/>
<sequence>MSSSSQDITYYSMGLSNTVSHLLQDEEYLQNESGCKMILYLASMGYMPPEETTDTMMTLLKTKKEETLVNYIMAVFHQLFDRYQFHIDFHFDLLQSVLMSIDHYYNDVPLESGITHIPIYNSISLLNYFVLVLQHLTDQKVYDNPLKTILERNRKVTFFKAIFSVVSKCDLEVYKNILKLITISDTSRRPLEVFVITINQLLQSILFTEQYAPDQDWQAVHNELTQFTEIMKMEKDVDKVITINLLIMDTLVNGKLIQYKNNINNNNNNNNENQSITT</sequence>
<name>D3BJV9_HETP5</name>
<dbReference type="AlphaFoldDB" id="D3BJV9"/>
<evidence type="ECO:0000313" key="2">
    <source>
        <dbReference type="Proteomes" id="UP000001396"/>
    </source>
</evidence>
<protein>
    <recommendedName>
        <fullName evidence="3">SPIN90/Ldb17 leucine-rich domain-containing protein</fullName>
    </recommendedName>
</protein>
<evidence type="ECO:0000313" key="1">
    <source>
        <dbReference type="EMBL" id="EFA78189.1"/>
    </source>
</evidence>
<organism evidence="1 2">
    <name type="scientific">Heterostelium pallidum (strain ATCC 26659 / Pp 5 / PN500)</name>
    <name type="common">Cellular slime mold</name>
    <name type="synonym">Polysphondylium pallidum</name>
    <dbReference type="NCBI Taxonomy" id="670386"/>
    <lineage>
        <taxon>Eukaryota</taxon>
        <taxon>Amoebozoa</taxon>
        <taxon>Evosea</taxon>
        <taxon>Eumycetozoa</taxon>
        <taxon>Dictyostelia</taxon>
        <taxon>Acytosteliales</taxon>
        <taxon>Acytosteliaceae</taxon>
        <taxon>Heterostelium</taxon>
    </lineage>
</organism>
<dbReference type="RefSeq" id="XP_020430315.1">
    <property type="nucleotide sequence ID" value="XM_020579640.1"/>
</dbReference>